<sequence>MQSSPPVNITGVVNLSDLGINSKDFRFGVLTMESDKYVAVKDQAPDGSVQVITVDMHDNNKVTRRPMKAEAVVMNPVDNIIALKGRVEGNTGHFLQVFNLGTKEKLGSYQFSNEHIVFWRWIAPRCLALVGDRSVYHWTFDSANSAPVKVFDRAGKLAENTTQIIAYATNSSQTWCVLSGISTPDGGRTIEGSLQLFSVERKQQQLLEGHAANFADAPVDDSGEAIGLFSFMERKAGSTATKLHIMDLARKTHYKVGVDVPMPAENPSDFAVSLHISPKHGMVYVLTKGGYAFVFDIGSGALLFRNKVSQDSIFIATYSDETGGVRFVNRGGHVINFGINVDAIVQYITNSMPQLSNRQDVAFNLARRYGLPGGQEMFQQQFTRYFAAGDFKQAARIAAQDASGSLRSPATIQQFKNAPSMPGQSTPLLQYFSALLESGHKLNESESMELVGPVVAQGRREFIEKWLSEDKLTCTEQLGDMVKPLDSKLALSVYLRAQCHDKVIACFVAAGEYDKVVQYVKRVNYANADYGGMLRTIVATNPEGAVKFAKDLLDNNPPLIDINKVVDSFMSLGKLQETTSVLLDYLKDDKPEQGQLQTRLLEMNLMQAPQVAEAIFQMNMLSHYDRQHIAMMCEKAGMYQRALEHYTDISDIRRCMLHSHDMSSDFLTNYIGKVLGNGTENSKSVALELIEDMLRYNRQQNIQVVVQVAIKYHDQLEVDKLVEIFEKYQCWEGMFFFLGGILSTSQDPDVHFKYIEAAAKLGHMQEVERVVRESQYYDPVKVKDFLKEAKLQDPRPLIYVCDMHGYVEELTDYLYSNNLMKYIEVYVTKVNPLNCPTVVGTLIDRDCSEDYIKNNILGNVRSLCPVEPLVDAVEKRNRLRLLQPWLEARLAEGNQEPSLHNALAKIYIDSNKDPENFLKTDSYYDSAVVGAYCEDRDPHLAYIAYKRAWGTCDDQLLRVTNNNGLFRLQARYLVERQSPELWAKALADDNQYRRHVIDQVVSTALPESKNADEVTAAVKAFIDADLPNELIELLEKIVLHNSDFSDNRTLQNLLILTAIKADKSRVMDYVHRLDNYDGPEIALIAMGDPYNLYEEAFEIYKKCGMNAEAMDTLLTNLDDDEGSGLERAKDFASRVNEPQVWYKLGAAQLRHGVCAMIPEAIDSYIKAGDATDYMEVTSRAEREECYDDLIKYLRMARTKQKDSYIDSELLYSLAKCDDRMDELEDFLDATNTANVQSVGDRLYEERLYKAAKVLFQSIPNNAKLASCYVNLGDFSAAIEAAKKAKNPRTWKEICFACVAAGDFRSAQTAGLHIIIHPDHLEEVIEVYENAGRYDELMALLELGITNSDEAHYGMFTELGILYAKHKKGKLMDFVKSNTSRLNIPKLIRACEANFLWQEAVYLYVSYDEYDSAANTIIQHSPTAWSQDLFQSVMSKVSNSEIYYRAINFYLDEHPLLLSDLLVAIQAKLDHARVIQHVRKAGHLPLIQDYIAAVQPNANIPQVNEALNELLVEEEDVDGLRSSIEHYDNFDQIALAQKLEHHHLIQMRRIAATLYNKNGRFKQSIELSKKDGMFTDAMESARESGSRDLAEGLLRYFATSEDVPCGRECFSACLYTCYELLRPDVVMELAWKKGYMDFAMPYMIQLMRDYSNRIESLEKKTESLAEDKEKSAPNDFVESNPIGLGGPGGHLALMGPGGATPSSSPQLGGVSQGAFGAAPSSMGAMGMSGTMTPPTFPPRQPSSGSNLGNFQPPAFR</sequence>
<proteinExistence type="inferred from homology"/>
<evidence type="ECO:0000313" key="9">
    <source>
        <dbReference type="EMBL" id="KAF4656996.1"/>
    </source>
</evidence>
<dbReference type="GO" id="GO:0071439">
    <property type="term" value="C:clathrin complex"/>
    <property type="evidence" value="ECO:0007669"/>
    <property type="project" value="InterPro"/>
</dbReference>
<dbReference type="SMART" id="SM00299">
    <property type="entry name" value="CLH"/>
    <property type="match status" value="7"/>
</dbReference>
<protein>
    <recommendedName>
        <fullName evidence="6">Clathrin heavy chain</fullName>
    </recommendedName>
</protein>
<dbReference type="PANTHER" id="PTHR10292:SF1">
    <property type="entry name" value="CLATHRIN HEAVY CHAIN"/>
    <property type="match status" value="1"/>
</dbReference>
<feature type="repeat" description="CHCR" evidence="7">
    <location>
        <begin position="857"/>
        <end position="998"/>
    </location>
</feature>
<gene>
    <name evidence="9" type="ORF">FOZ61_006543</name>
</gene>
<dbReference type="InterPro" id="IPR016341">
    <property type="entry name" value="Clathrin_heavy_chain"/>
</dbReference>
<dbReference type="Gene3D" id="2.130.10.110">
    <property type="entry name" value="Clathrin heavy-chain terminal domain"/>
    <property type="match status" value="1"/>
</dbReference>
<evidence type="ECO:0000256" key="6">
    <source>
        <dbReference type="PIRNR" id="PIRNR002290"/>
    </source>
</evidence>
<keyword evidence="2" id="KW-0677">Repeat</keyword>
<dbReference type="SUPFAM" id="SSF48371">
    <property type="entry name" value="ARM repeat"/>
    <property type="match status" value="5"/>
</dbReference>
<dbReference type="GO" id="GO:0006898">
    <property type="term" value="P:receptor-mediated endocytosis"/>
    <property type="evidence" value="ECO:0007669"/>
    <property type="project" value="TreeGrafter"/>
</dbReference>
<keyword evidence="3 6" id="KW-0472">Membrane</keyword>
<evidence type="ECO:0000256" key="8">
    <source>
        <dbReference type="SAM" id="MobiDB-lite"/>
    </source>
</evidence>
<evidence type="ECO:0000256" key="2">
    <source>
        <dbReference type="ARBA" id="ARBA00022737"/>
    </source>
</evidence>
<feature type="repeat" description="CHCR" evidence="7">
    <location>
        <begin position="1005"/>
        <end position="1157"/>
    </location>
</feature>
<feature type="compositionally biased region" description="Basic and acidic residues" evidence="8">
    <location>
        <begin position="1661"/>
        <end position="1671"/>
    </location>
</feature>
<keyword evidence="5 6" id="KW-0968">Cytoplasmic vesicle</keyword>
<comment type="function">
    <text evidence="6">Clathrin is the major protein of the polyhedral coat of coated pits and vesicles.</text>
</comment>
<dbReference type="PIRSF" id="PIRSF002290">
    <property type="entry name" value="Clathrin_H_chain"/>
    <property type="match status" value="1"/>
</dbReference>
<name>A0A7J6LCU2_PEROL</name>
<dbReference type="Gene3D" id="1.25.40.10">
    <property type="entry name" value="Tetratricopeptide repeat domain"/>
    <property type="match status" value="3"/>
</dbReference>
<comment type="similarity">
    <text evidence="1 6">Belongs to the clathrin heavy chain family.</text>
</comment>
<dbReference type="InterPro" id="IPR016024">
    <property type="entry name" value="ARM-type_fold"/>
</dbReference>
<evidence type="ECO:0000313" key="10">
    <source>
        <dbReference type="Proteomes" id="UP000570595"/>
    </source>
</evidence>
<dbReference type="InterPro" id="IPR000547">
    <property type="entry name" value="Clathrin_H-chain/VPS_repeat"/>
</dbReference>
<feature type="repeat" description="CHCR" evidence="7">
    <location>
        <begin position="1164"/>
        <end position="1306"/>
    </location>
</feature>
<accession>A0A7J6LCU2</accession>
<evidence type="ECO:0000256" key="7">
    <source>
        <dbReference type="PROSITE-ProRule" id="PRU01006"/>
    </source>
</evidence>
<feature type="region of interest" description="Disordered" evidence="8">
    <location>
        <begin position="1661"/>
        <end position="1680"/>
    </location>
</feature>
<evidence type="ECO:0000256" key="4">
    <source>
        <dbReference type="ARBA" id="ARBA00023176"/>
    </source>
</evidence>
<reference evidence="9 10" key="1">
    <citation type="submission" date="2020-04" db="EMBL/GenBank/DDBJ databases">
        <title>Perkinsus olseni comparative genomics.</title>
        <authorList>
            <person name="Bogema D.R."/>
        </authorList>
    </citation>
    <scope>NUCLEOTIDE SEQUENCE [LARGE SCALE GENOMIC DNA]</scope>
    <source>
        <strain evidence="9">ATCC PRA-179</strain>
    </source>
</reference>
<dbReference type="SUPFAM" id="SSF50989">
    <property type="entry name" value="Clathrin heavy-chain terminal domain"/>
    <property type="match status" value="1"/>
</dbReference>
<dbReference type="GO" id="GO:0006886">
    <property type="term" value="P:intracellular protein transport"/>
    <property type="evidence" value="ECO:0007669"/>
    <property type="project" value="UniProtKB-UniRule"/>
</dbReference>
<keyword evidence="4 6" id="KW-0168">Coated pit</keyword>
<evidence type="ECO:0000256" key="3">
    <source>
        <dbReference type="ARBA" id="ARBA00023136"/>
    </source>
</evidence>
<feature type="repeat" description="CHCR" evidence="7">
    <location>
        <begin position="553"/>
        <end position="706"/>
    </location>
</feature>
<organism evidence="9 10">
    <name type="scientific">Perkinsus olseni</name>
    <name type="common">Perkinsus atlanticus</name>
    <dbReference type="NCBI Taxonomy" id="32597"/>
    <lineage>
        <taxon>Eukaryota</taxon>
        <taxon>Sar</taxon>
        <taxon>Alveolata</taxon>
        <taxon>Perkinsozoa</taxon>
        <taxon>Perkinsea</taxon>
        <taxon>Perkinsida</taxon>
        <taxon>Perkinsidae</taxon>
        <taxon>Perkinsus</taxon>
    </lineage>
</organism>
<dbReference type="InterPro" id="IPR055358">
    <property type="entry name" value="CHCR"/>
</dbReference>
<dbReference type="Pfam" id="PF13838">
    <property type="entry name" value="Clathrin_H_link"/>
    <property type="match status" value="1"/>
</dbReference>
<feature type="compositionally biased region" description="Low complexity" evidence="8">
    <location>
        <begin position="1712"/>
        <end position="1732"/>
    </location>
</feature>
<dbReference type="InterPro" id="IPR016025">
    <property type="entry name" value="Clathrin_H-chain_N"/>
</dbReference>
<comment type="caution">
    <text evidence="9">The sequence shown here is derived from an EMBL/GenBank/DDBJ whole genome shotgun (WGS) entry which is preliminary data.</text>
</comment>
<dbReference type="PROSITE" id="PS50236">
    <property type="entry name" value="CHCR"/>
    <property type="match status" value="7"/>
</dbReference>
<dbReference type="InterPro" id="IPR011990">
    <property type="entry name" value="TPR-like_helical_dom_sf"/>
</dbReference>
<dbReference type="GO" id="GO:0005198">
    <property type="term" value="F:structural molecule activity"/>
    <property type="evidence" value="ECO:0007669"/>
    <property type="project" value="InterPro"/>
</dbReference>
<dbReference type="Proteomes" id="UP000570595">
    <property type="component" value="Unassembled WGS sequence"/>
</dbReference>
<feature type="repeat" description="CHCR" evidence="7">
    <location>
        <begin position="1311"/>
        <end position="1458"/>
    </location>
</feature>
<dbReference type="Pfam" id="PF00637">
    <property type="entry name" value="Clathrin"/>
    <property type="match status" value="7"/>
</dbReference>
<dbReference type="FunFam" id="1.25.40.10:FF:000002">
    <property type="entry name" value="Clathrin heavy chain"/>
    <property type="match status" value="1"/>
</dbReference>
<dbReference type="GO" id="GO:0032051">
    <property type="term" value="F:clathrin light chain binding"/>
    <property type="evidence" value="ECO:0007669"/>
    <property type="project" value="InterPro"/>
</dbReference>
<dbReference type="GO" id="GO:0030130">
    <property type="term" value="C:clathrin coat of trans-Golgi network vesicle"/>
    <property type="evidence" value="ECO:0007669"/>
    <property type="project" value="InterPro"/>
</dbReference>
<dbReference type="OrthoDB" id="421917at2759"/>
<feature type="repeat" description="CHCR" evidence="7">
    <location>
        <begin position="1461"/>
        <end position="1605"/>
    </location>
</feature>
<dbReference type="PANTHER" id="PTHR10292">
    <property type="entry name" value="CLATHRIN HEAVY CHAIN RELATED"/>
    <property type="match status" value="1"/>
</dbReference>
<dbReference type="Gene3D" id="1.25.40.730">
    <property type="match status" value="1"/>
</dbReference>
<dbReference type="FunFam" id="1.25.40.10:FF:000001">
    <property type="entry name" value="Clathrin heavy chain"/>
    <property type="match status" value="1"/>
</dbReference>
<feature type="region of interest" description="Disordered" evidence="8">
    <location>
        <begin position="1686"/>
        <end position="1755"/>
    </location>
</feature>
<dbReference type="EMBL" id="JABAHT010000376">
    <property type="protein sequence ID" value="KAF4656996.1"/>
    <property type="molecule type" value="Genomic_DNA"/>
</dbReference>
<feature type="repeat" description="CHCR" evidence="7">
    <location>
        <begin position="709"/>
        <end position="851"/>
    </location>
</feature>
<dbReference type="GO" id="GO:0030132">
    <property type="term" value="C:clathrin coat of coated pit"/>
    <property type="evidence" value="ECO:0007669"/>
    <property type="project" value="InterPro"/>
</dbReference>
<evidence type="ECO:0000256" key="5">
    <source>
        <dbReference type="ARBA" id="ARBA00023329"/>
    </source>
</evidence>
<evidence type="ECO:0000256" key="1">
    <source>
        <dbReference type="ARBA" id="ARBA00009535"/>
    </source>
</evidence>
<dbReference type="FunFam" id="1.25.40.10:FF:000005">
    <property type="entry name" value="Clathrin heavy chain"/>
    <property type="match status" value="1"/>
</dbReference>
<comment type="subcellular location">
    <subcellularLocation>
        <location evidence="6">Cytoplasmic vesicle membrane</location>
        <topology evidence="6">Peripheral membrane protein</topology>
        <orientation evidence="6">Cytoplasmic side</orientation>
    </subcellularLocation>
    <subcellularLocation>
        <location evidence="6">Membrane</location>
        <location evidence="6">Coated pit</location>
        <topology evidence="6">Peripheral membrane protein</topology>
        <orientation evidence="6">Cytoplasmic side</orientation>
    </subcellularLocation>
</comment>